<dbReference type="GO" id="GO:0004674">
    <property type="term" value="F:protein serine/threonine kinase activity"/>
    <property type="evidence" value="ECO:0007669"/>
    <property type="project" value="UniProtKB-KW"/>
</dbReference>
<proteinExistence type="predicted"/>
<sequence length="622" mass="70844">MSYTSPPQRQDVNIRLHYLRQDDEEYITNNQGIIIDNAKRASRYLRRERLRQQRMLHLDEQHRLMEWMEQQRAHYYQSQPGEEMFATSSQPPLPPPIPSRVGAAAPISPLLVNTPIPIINFRTNSDFPASTLPPSHWITHALPPLPFEDAKYSNCVTLRGDIGDEVVGSKRIKILVPCMSDKECLVDEDDDGSNKIQKATTPSTSSSSSVVDSSASCVYIDGVKYSIQTMNEGEGIVVVTQQHAATTPATGTAGDDSDNTNDKSQRAYWLQSKLHNAIYGQVRQGTVLQRLEEPIVIKNLTSTMSNHSQNEEIVEWMATSTSVAIKQMSWDTIISQRGKLAEDPITEVAAMQYLQEFVGSELQRQQEQQHLQLPMVAESTINEQQQHHIMMPLDLLSDDEYLYSITPFCTGGRLLDVLENKSRFSEPEARYWMRQILMGLSCLKKAGVAHRDMSPENLMVHEGNVYIIDMGMSLRIPSLQNMNDANYGMQRHHYDHHPHPQQRSLILPQSPCGKWYYLSPEVCLSEQPFDGPAVDLWAAGVILFIMLTGLPPWEEPKMSDENFRLMTTGHLMRLLTERRVGLSVDVMDLLQRMFWYDPADRLSLEQVCAHPWITHEKYNIPS</sequence>
<reference evidence="8 9" key="1">
    <citation type="submission" date="2024-10" db="EMBL/GenBank/DDBJ databases">
        <title>Updated reference genomes for cyclostephanoid diatoms.</title>
        <authorList>
            <person name="Roberts W.R."/>
            <person name="Alverson A.J."/>
        </authorList>
    </citation>
    <scope>NUCLEOTIDE SEQUENCE [LARGE SCALE GENOMIC DNA]</scope>
    <source>
        <strain evidence="8 9">AJA232-27</strain>
    </source>
</reference>
<evidence type="ECO:0000256" key="2">
    <source>
        <dbReference type="ARBA" id="ARBA00022679"/>
    </source>
</evidence>
<evidence type="ECO:0000259" key="7">
    <source>
        <dbReference type="PROSITE" id="PS50011"/>
    </source>
</evidence>
<accession>A0ABD3N318</accession>
<feature type="compositionally biased region" description="Low complexity" evidence="6">
    <location>
        <begin position="200"/>
        <end position="210"/>
    </location>
</feature>
<evidence type="ECO:0000256" key="3">
    <source>
        <dbReference type="ARBA" id="ARBA00022741"/>
    </source>
</evidence>
<protein>
    <recommendedName>
        <fullName evidence="7">Protein kinase domain-containing protein</fullName>
    </recommendedName>
</protein>
<dbReference type="PANTHER" id="PTHR24345:SF91">
    <property type="entry name" value="SERINE_THREONINE-PROTEIN KINASE PLK4"/>
    <property type="match status" value="1"/>
</dbReference>
<keyword evidence="9" id="KW-1185">Reference proteome</keyword>
<dbReference type="InterPro" id="IPR000719">
    <property type="entry name" value="Prot_kinase_dom"/>
</dbReference>
<name>A0ABD3N318_9STRA</name>
<keyword evidence="3" id="KW-0547">Nucleotide-binding</keyword>
<keyword evidence="1" id="KW-0723">Serine/threonine-protein kinase</keyword>
<organism evidence="8 9">
    <name type="scientific">Discostella pseudostelligera</name>
    <dbReference type="NCBI Taxonomy" id="259834"/>
    <lineage>
        <taxon>Eukaryota</taxon>
        <taxon>Sar</taxon>
        <taxon>Stramenopiles</taxon>
        <taxon>Ochrophyta</taxon>
        <taxon>Bacillariophyta</taxon>
        <taxon>Coscinodiscophyceae</taxon>
        <taxon>Thalassiosirophycidae</taxon>
        <taxon>Stephanodiscales</taxon>
        <taxon>Stephanodiscaceae</taxon>
        <taxon>Discostella</taxon>
    </lineage>
</organism>
<evidence type="ECO:0000256" key="4">
    <source>
        <dbReference type="ARBA" id="ARBA00022777"/>
    </source>
</evidence>
<comment type="caution">
    <text evidence="8">The sequence shown here is derived from an EMBL/GenBank/DDBJ whole genome shotgun (WGS) entry which is preliminary data.</text>
</comment>
<dbReference type="Gene3D" id="1.10.510.10">
    <property type="entry name" value="Transferase(Phosphotransferase) domain 1"/>
    <property type="match status" value="1"/>
</dbReference>
<evidence type="ECO:0000313" key="9">
    <source>
        <dbReference type="Proteomes" id="UP001530293"/>
    </source>
</evidence>
<evidence type="ECO:0000313" key="8">
    <source>
        <dbReference type="EMBL" id="KAL3769451.1"/>
    </source>
</evidence>
<dbReference type="SUPFAM" id="SSF56112">
    <property type="entry name" value="Protein kinase-like (PK-like)"/>
    <property type="match status" value="1"/>
</dbReference>
<evidence type="ECO:0000256" key="5">
    <source>
        <dbReference type="ARBA" id="ARBA00022840"/>
    </source>
</evidence>
<keyword evidence="5" id="KW-0067">ATP-binding</keyword>
<feature type="region of interest" description="Disordered" evidence="6">
    <location>
        <begin position="186"/>
        <end position="210"/>
    </location>
</feature>
<feature type="domain" description="Protein kinase" evidence="7">
    <location>
        <begin position="268"/>
        <end position="613"/>
    </location>
</feature>
<dbReference type="InterPro" id="IPR011009">
    <property type="entry name" value="Kinase-like_dom_sf"/>
</dbReference>
<dbReference type="AlphaFoldDB" id="A0ABD3N318"/>
<dbReference type="PANTHER" id="PTHR24345">
    <property type="entry name" value="SERINE/THREONINE-PROTEIN KINASE PLK"/>
    <property type="match status" value="1"/>
</dbReference>
<keyword evidence="2" id="KW-0808">Transferase</keyword>
<dbReference type="Proteomes" id="UP001530293">
    <property type="component" value="Unassembled WGS sequence"/>
</dbReference>
<dbReference type="EMBL" id="JALLBG020000055">
    <property type="protein sequence ID" value="KAL3769451.1"/>
    <property type="molecule type" value="Genomic_DNA"/>
</dbReference>
<evidence type="ECO:0000256" key="1">
    <source>
        <dbReference type="ARBA" id="ARBA00022527"/>
    </source>
</evidence>
<evidence type="ECO:0000256" key="6">
    <source>
        <dbReference type="SAM" id="MobiDB-lite"/>
    </source>
</evidence>
<dbReference type="GO" id="GO:0005524">
    <property type="term" value="F:ATP binding"/>
    <property type="evidence" value="ECO:0007669"/>
    <property type="project" value="UniProtKB-KW"/>
</dbReference>
<gene>
    <name evidence="8" type="ORF">ACHAWU_008860</name>
</gene>
<keyword evidence="4" id="KW-0418">Kinase</keyword>
<dbReference type="Pfam" id="PF00069">
    <property type="entry name" value="Pkinase"/>
    <property type="match status" value="1"/>
</dbReference>
<dbReference type="PROSITE" id="PS50011">
    <property type="entry name" value="PROTEIN_KINASE_DOM"/>
    <property type="match status" value="1"/>
</dbReference>